<evidence type="ECO:0000256" key="2">
    <source>
        <dbReference type="ARBA" id="ARBA00009666"/>
    </source>
</evidence>
<dbReference type="Gene3D" id="1.25.40.90">
    <property type="match status" value="1"/>
</dbReference>
<evidence type="ECO:0000256" key="6">
    <source>
        <dbReference type="ARBA" id="ARBA00022927"/>
    </source>
</evidence>
<evidence type="ECO:0000259" key="10">
    <source>
        <dbReference type="PROSITE" id="PS50179"/>
    </source>
</evidence>
<reference evidence="12" key="2">
    <citation type="submission" date="2023-11" db="UniProtKB">
        <authorList>
            <consortium name="WormBaseParasite"/>
        </authorList>
    </citation>
    <scope>IDENTIFICATION</scope>
</reference>
<comment type="similarity">
    <text evidence="2">Belongs to the STAM family.</text>
</comment>
<dbReference type="GO" id="GO:0043130">
    <property type="term" value="F:ubiquitin binding"/>
    <property type="evidence" value="ECO:0007669"/>
    <property type="project" value="InterPro"/>
</dbReference>
<evidence type="ECO:0000256" key="1">
    <source>
        <dbReference type="ARBA" id="ARBA00004177"/>
    </source>
</evidence>
<dbReference type="CDD" id="cd21388">
    <property type="entry name" value="GAT_STAM"/>
    <property type="match status" value="1"/>
</dbReference>
<dbReference type="GO" id="GO:0033565">
    <property type="term" value="C:ESCRT-0 complex"/>
    <property type="evidence" value="ECO:0007669"/>
    <property type="project" value="TreeGrafter"/>
</dbReference>
<evidence type="ECO:0000256" key="8">
    <source>
        <dbReference type="SAM" id="MobiDB-lite"/>
    </source>
</evidence>
<comment type="subcellular location">
    <subcellularLocation>
        <location evidence="1">Endosome</location>
    </subcellularLocation>
</comment>
<evidence type="ECO:0008006" key="13">
    <source>
        <dbReference type="Google" id="ProtNLM"/>
    </source>
</evidence>
<evidence type="ECO:0000313" key="12">
    <source>
        <dbReference type="WBParaSite" id="SRDH1_94760.2"/>
    </source>
</evidence>
<name>A0AA85GG86_9TREM</name>
<dbReference type="PROSITE" id="PS50179">
    <property type="entry name" value="VHS"/>
    <property type="match status" value="1"/>
</dbReference>
<dbReference type="AlphaFoldDB" id="A0AA85GG86"/>
<feature type="compositionally biased region" description="Polar residues" evidence="8">
    <location>
        <begin position="192"/>
        <end position="212"/>
    </location>
</feature>
<dbReference type="PROSITE" id="PS50002">
    <property type="entry name" value="SH3"/>
    <property type="match status" value="1"/>
</dbReference>
<dbReference type="GO" id="GO:0035091">
    <property type="term" value="F:phosphatidylinositol binding"/>
    <property type="evidence" value="ECO:0007669"/>
    <property type="project" value="InterPro"/>
</dbReference>
<dbReference type="Pfam" id="PF00018">
    <property type="entry name" value="SH3_1"/>
    <property type="match status" value="1"/>
</dbReference>
<dbReference type="InterPro" id="IPR002014">
    <property type="entry name" value="VHS_dom"/>
</dbReference>
<accession>A0AA85GG86</accession>
<feature type="region of interest" description="Disordered" evidence="8">
    <location>
        <begin position="190"/>
        <end position="212"/>
    </location>
</feature>
<dbReference type="SMART" id="SM00288">
    <property type="entry name" value="VHS"/>
    <property type="match status" value="1"/>
</dbReference>
<evidence type="ECO:0000259" key="9">
    <source>
        <dbReference type="PROSITE" id="PS50002"/>
    </source>
</evidence>
<organism evidence="11 12">
    <name type="scientific">Schistosoma rodhaini</name>
    <dbReference type="NCBI Taxonomy" id="6188"/>
    <lineage>
        <taxon>Eukaryota</taxon>
        <taxon>Metazoa</taxon>
        <taxon>Spiralia</taxon>
        <taxon>Lophotrochozoa</taxon>
        <taxon>Platyhelminthes</taxon>
        <taxon>Trematoda</taxon>
        <taxon>Digenea</taxon>
        <taxon>Strigeidida</taxon>
        <taxon>Schistosomatoidea</taxon>
        <taxon>Schistosomatidae</taxon>
        <taxon>Schistosoma</taxon>
    </lineage>
</organism>
<dbReference type="SUPFAM" id="SSF50044">
    <property type="entry name" value="SH3-domain"/>
    <property type="match status" value="1"/>
</dbReference>
<evidence type="ECO:0000256" key="3">
    <source>
        <dbReference type="ARBA" id="ARBA00022443"/>
    </source>
</evidence>
<feature type="domain" description="SH3" evidence="9">
    <location>
        <begin position="244"/>
        <end position="303"/>
    </location>
</feature>
<proteinExistence type="inferred from homology"/>
<dbReference type="InterPro" id="IPR050670">
    <property type="entry name" value="STAM"/>
</dbReference>
<keyword evidence="11" id="KW-1185">Reference proteome</keyword>
<dbReference type="SUPFAM" id="SSF48464">
    <property type="entry name" value="ENTH/VHS domain"/>
    <property type="match status" value="1"/>
</dbReference>
<dbReference type="WBParaSite" id="SRDH1_94760.2">
    <property type="protein sequence ID" value="SRDH1_94760.2"/>
    <property type="gene ID" value="SRDH1_94760"/>
</dbReference>
<dbReference type="PANTHER" id="PTHR45929:SF3">
    <property type="entry name" value="JAK PATHWAY SIGNAL TRANSDUCTION ADAPTOR MOLECULE"/>
    <property type="match status" value="1"/>
</dbReference>
<keyword evidence="3 7" id="KW-0728">SH3 domain</keyword>
<evidence type="ECO:0000313" key="11">
    <source>
        <dbReference type="Proteomes" id="UP000050792"/>
    </source>
</evidence>
<dbReference type="Gene3D" id="1.20.5.1940">
    <property type="match status" value="1"/>
</dbReference>
<dbReference type="Gene3D" id="2.30.30.40">
    <property type="entry name" value="SH3 Domains"/>
    <property type="match status" value="1"/>
</dbReference>
<feature type="domain" description="VHS" evidence="10">
    <location>
        <begin position="8"/>
        <end position="149"/>
    </location>
</feature>
<dbReference type="Proteomes" id="UP000050792">
    <property type="component" value="Unassembled WGS sequence"/>
</dbReference>
<dbReference type="PANTHER" id="PTHR45929">
    <property type="entry name" value="JAK PATHWAY SIGNAL TRANSDUCTION ADAPTOR MOLECULE"/>
    <property type="match status" value="1"/>
</dbReference>
<protein>
    <recommendedName>
        <fullName evidence="13">Signal transducing adapter molecule 1</fullName>
    </recommendedName>
</protein>
<dbReference type="Pfam" id="PF00790">
    <property type="entry name" value="VHS"/>
    <property type="match status" value="2"/>
</dbReference>
<dbReference type="SMART" id="SM00326">
    <property type="entry name" value="SH3"/>
    <property type="match status" value="1"/>
</dbReference>
<keyword evidence="5" id="KW-0967">Endosome</keyword>
<dbReference type="InterPro" id="IPR003903">
    <property type="entry name" value="UIM_dom"/>
</dbReference>
<evidence type="ECO:0000256" key="4">
    <source>
        <dbReference type="ARBA" id="ARBA00022448"/>
    </source>
</evidence>
<dbReference type="PROSITE" id="PS50330">
    <property type="entry name" value="UIM"/>
    <property type="match status" value="1"/>
</dbReference>
<dbReference type="PRINTS" id="PR00452">
    <property type="entry name" value="SH3DOMAIN"/>
</dbReference>
<dbReference type="InterPro" id="IPR008942">
    <property type="entry name" value="ENTH_VHS"/>
</dbReference>
<evidence type="ECO:0000256" key="7">
    <source>
        <dbReference type="PROSITE-ProRule" id="PRU00192"/>
    </source>
</evidence>
<dbReference type="InterPro" id="IPR036028">
    <property type="entry name" value="SH3-like_dom_sf"/>
</dbReference>
<reference evidence="11" key="1">
    <citation type="submission" date="2022-06" db="EMBL/GenBank/DDBJ databases">
        <authorList>
            <person name="Berger JAMES D."/>
            <person name="Berger JAMES D."/>
        </authorList>
    </citation>
    <scope>NUCLEOTIDE SEQUENCE [LARGE SCALE GENOMIC DNA]</scope>
</reference>
<keyword evidence="4" id="KW-0813">Transport</keyword>
<dbReference type="InterPro" id="IPR001452">
    <property type="entry name" value="SH3_domain"/>
</dbReference>
<sequence>MKALIERCTSEKNTQDNWDLILEICEKYARQEPSVCIQAICKRIFHKNPNVSIRAITVNKKYNIEITNKQKKQLLDACSKNCGKQFNRELASKDFTQLIKKNFSSLQRIPSIKLTEIFEKWSEEFKNDSELALAASFYSWVKNEYPDLVKQAMDERQIVKHGHSRQHVSQLQAKEEEDLAQAIALSLKDTDNSASSHPNKQSVSTSNEKTSLYPSCSQLPFNSLSTYSTSTSSSNRSKTTVPRNSKGQVRALYDFEAAEDNELSFKAGELILLLDDSDENWWLGSNSKGQGLFPAQFVKREIELDGVNNVKSSPGEVSHITDVKRNQPSKKIVPQLDEKKIDECLRLITTVDPTGEFQQDPPELSQLEAECVAMVPLVDPELKLVDKEIIMLTELNQRLLDAFQLYHDIMSRQNPSNAYYNGMSNTITNTTTNSINPTIPYLPPNTPNIYPYTQPESSMTKSSSAVPMNGFTMPTDLNGTVMFPPTDSYPMSTGIYANPQIENFGGNLPQNLHSGQASSQPFPVQQFYGSNQIVPPDVVTQQMQSYPSGNNNYGVPTYPMNESQSMMYTDQSNNTLSTQRIQQQQQQP</sequence>
<evidence type="ECO:0000256" key="5">
    <source>
        <dbReference type="ARBA" id="ARBA00022753"/>
    </source>
</evidence>
<keyword evidence="6" id="KW-0653">Protein transport</keyword>
<dbReference type="CDD" id="cd11820">
    <property type="entry name" value="SH3_STAM"/>
    <property type="match status" value="1"/>
</dbReference>
<dbReference type="GO" id="GO:0043328">
    <property type="term" value="P:protein transport to vacuole involved in ubiquitin-dependent protein catabolic process via the multivesicular body sorting pathway"/>
    <property type="evidence" value="ECO:0007669"/>
    <property type="project" value="TreeGrafter"/>
</dbReference>